<evidence type="ECO:0000256" key="2">
    <source>
        <dbReference type="ARBA" id="ARBA00022448"/>
    </source>
</evidence>
<keyword evidence="6 9" id="KW-1133">Transmembrane helix</keyword>
<dbReference type="Proteomes" id="UP000244069">
    <property type="component" value="Unassembled WGS sequence"/>
</dbReference>
<name>A0A2T6B0U7_9RHOB</name>
<evidence type="ECO:0000256" key="5">
    <source>
        <dbReference type="ARBA" id="ARBA00022692"/>
    </source>
</evidence>
<keyword evidence="13" id="KW-1185">Reference proteome</keyword>
<accession>A0A2T6B0U7</accession>
<dbReference type="EMBL" id="QBKN01000006">
    <property type="protein sequence ID" value="PTX49687.1"/>
    <property type="molecule type" value="Genomic_DNA"/>
</dbReference>
<dbReference type="InterPro" id="IPR007387">
    <property type="entry name" value="TRAP_DctQ"/>
</dbReference>
<evidence type="ECO:0000256" key="4">
    <source>
        <dbReference type="ARBA" id="ARBA00022519"/>
    </source>
</evidence>
<keyword evidence="2 9" id="KW-0813">Transport</keyword>
<dbReference type="PANTHER" id="PTHR35011:SF5">
    <property type="entry name" value="SIALIC ACID TRAP TRANSPORTER SMALL PERMEASE PROTEIN SIAQ"/>
    <property type="match status" value="1"/>
</dbReference>
<feature type="transmembrane region" description="Helical" evidence="9">
    <location>
        <begin position="38"/>
        <end position="60"/>
    </location>
</feature>
<feature type="transmembrane region" description="Helical" evidence="9">
    <location>
        <begin position="121"/>
        <end position="144"/>
    </location>
</feature>
<comment type="subunit">
    <text evidence="9">The complex comprises the extracytoplasmic solute receptor protein and the two transmembrane proteins.</text>
</comment>
<proteinExistence type="inferred from homology"/>
<protein>
    <recommendedName>
        <fullName evidence="9">TRAP transporter small permease protein</fullName>
    </recommendedName>
</protein>
<evidence type="ECO:0000313" key="12">
    <source>
        <dbReference type="EMBL" id="PTX49687.1"/>
    </source>
</evidence>
<evidence type="ECO:0000256" key="9">
    <source>
        <dbReference type="RuleBase" id="RU369079"/>
    </source>
</evidence>
<gene>
    <name evidence="12" type="ORF">C8N44_10663</name>
</gene>
<sequence length="177" mass="19305">MLDILDRAEFWLGAVLLAVITGLVFVAAVMRFTGHPLIWSVDMAQLLFIWLCFVGAARAMRRHAHLGVDLLVARLPRRGRLGLELALAAVVLVFLGMLAWQGWKLTLMNTARIFGDSGLPYWLVTVAVPVGSVHLGICVIANALRALRDPAGERLVFARTDNGPPAPAKSEAQTAWD</sequence>
<organism evidence="12 13">
    <name type="scientific">Allosediminivita pacifica</name>
    <dbReference type="NCBI Taxonomy" id="1267769"/>
    <lineage>
        <taxon>Bacteria</taxon>
        <taxon>Pseudomonadati</taxon>
        <taxon>Pseudomonadota</taxon>
        <taxon>Alphaproteobacteria</taxon>
        <taxon>Rhodobacterales</taxon>
        <taxon>Paracoccaceae</taxon>
        <taxon>Allosediminivita</taxon>
    </lineage>
</organism>
<feature type="domain" description="Tripartite ATP-independent periplasmic transporters DctQ component" evidence="11">
    <location>
        <begin position="20"/>
        <end position="148"/>
    </location>
</feature>
<evidence type="ECO:0000313" key="13">
    <source>
        <dbReference type="Proteomes" id="UP000244069"/>
    </source>
</evidence>
<evidence type="ECO:0000256" key="7">
    <source>
        <dbReference type="ARBA" id="ARBA00023136"/>
    </source>
</evidence>
<evidence type="ECO:0000259" key="11">
    <source>
        <dbReference type="Pfam" id="PF04290"/>
    </source>
</evidence>
<dbReference type="GO" id="GO:0022857">
    <property type="term" value="F:transmembrane transporter activity"/>
    <property type="evidence" value="ECO:0007669"/>
    <property type="project" value="UniProtKB-UniRule"/>
</dbReference>
<keyword evidence="4 9" id="KW-0997">Cell inner membrane</keyword>
<feature type="transmembrane region" description="Helical" evidence="9">
    <location>
        <begin position="81"/>
        <end position="101"/>
    </location>
</feature>
<dbReference type="PANTHER" id="PTHR35011">
    <property type="entry name" value="2,3-DIKETO-L-GULONATE TRAP TRANSPORTER SMALL PERMEASE PROTEIN YIAM"/>
    <property type="match status" value="1"/>
</dbReference>
<evidence type="ECO:0000256" key="8">
    <source>
        <dbReference type="ARBA" id="ARBA00038436"/>
    </source>
</evidence>
<comment type="subcellular location">
    <subcellularLocation>
        <location evidence="1 9">Cell inner membrane</location>
        <topology evidence="1 9">Multi-pass membrane protein</topology>
    </subcellularLocation>
</comment>
<keyword evidence="3" id="KW-1003">Cell membrane</keyword>
<comment type="function">
    <text evidence="9">Part of the tripartite ATP-independent periplasmic (TRAP) transport system.</text>
</comment>
<dbReference type="AlphaFoldDB" id="A0A2T6B0U7"/>
<dbReference type="GO" id="GO:0005886">
    <property type="term" value="C:plasma membrane"/>
    <property type="evidence" value="ECO:0007669"/>
    <property type="project" value="UniProtKB-SubCell"/>
</dbReference>
<comment type="caution">
    <text evidence="12">The sequence shown here is derived from an EMBL/GenBank/DDBJ whole genome shotgun (WGS) entry which is preliminary data.</text>
</comment>
<keyword evidence="7 9" id="KW-0472">Membrane</keyword>
<dbReference type="GO" id="GO:0015740">
    <property type="term" value="P:C4-dicarboxylate transport"/>
    <property type="evidence" value="ECO:0007669"/>
    <property type="project" value="TreeGrafter"/>
</dbReference>
<dbReference type="OrthoDB" id="7843639at2"/>
<evidence type="ECO:0000256" key="3">
    <source>
        <dbReference type="ARBA" id="ARBA00022475"/>
    </source>
</evidence>
<evidence type="ECO:0000256" key="6">
    <source>
        <dbReference type="ARBA" id="ARBA00022989"/>
    </source>
</evidence>
<comment type="similarity">
    <text evidence="8 9">Belongs to the TRAP transporter small permease family.</text>
</comment>
<evidence type="ECO:0000256" key="10">
    <source>
        <dbReference type="SAM" id="MobiDB-lite"/>
    </source>
</evidence>
<reference evidence="12 13" key="1">
    <citation type="submission" date="2018-04" db="EMBL/GenBank/DDBJ databases">
        <title>Genomic Encyclopedia of Archaeal and Bacterial Type Strains, Phase II (KMG-II): from individual species to whole genera.</title>
        <authorList>
            <person name="Goeker M."/>
        </authorList>
    </citation>
    <scope>NUCLEOTIDE SEQUENCE [LARGE SCALE GENOMIC DNA]</scope>
    <source>
        <strain evidence="12 13">DSM 29329</strain>
    </source>
</reference>
<dbReference type="InterPro" id="IPR055348">
    <property type="entry name" value="DctQ"/>
</dbReference>
<feature type="region of interest" description="Disordered" evidence="10">
    <location>
        <begin position="158"/>
        <end position="177"/>
    </location>
</feature>
<keyword evidence="5 9" id="KW-0812">Transmembrane</keyword>
<feature type="transmembrane region" description="Helical" evidence="9">
    <location>
        <begin position="12"/>
        <end position="32"/>
    </location>
</feature>
<evidence type="ECO:0000256" key="1">
    <source>
        <dbReference type="ARBA" id="ARBA00004429"/>
    </source>
</evidence>
<dbReference type="RefSeq" id="WP_107975306.1">
    <property type="nucleotide sequence ID" value="NZ_BMEZ01000006.1"/>
</dbReference>
<dbReference type="Pfam" id="PF04290">
    <property type="entry name" value="DctQ"/>
    <property type="match status" value="1"/>
</dbReference>